<proteinExistence type="predicted"/>
<dbReference type="RefSeq" id="WP_248655268.1">
    <property type="nucleotide sequence ID" value="NZ_CP096658.1"/>
</dbReference>
<sequence length="136" mass="14675">MATDSYDRLGGASVSANTRELPVPQKAVNIELVKQGGEVYWGVREADDAVVASQLYDPIQDDPGVRFLTSTVIDDDSRQLPVPDAVSDHWDQVAGGGTAVSGGDRLEFVTSDELADDEQMLVLPEWQVEDVLGEEA</sequence>
<protein>
    <submittedName>
        <fullName evidence="2">Uncharacterized protein</fullName>
    </submittedName>
</protein>
<feature type="region of interest" description="Disordered" evidence="1">
    <location>
        <begin position="1"/>
        <end position="20"/>
    </location>
</feature>
<dbReference type="KEGG" id="haxz:M0R88_01860"/>
<dbReference type="EMBL" id="CP096658">
    <property type="protein sequence ID" value="UPW00860.1"/>
    <property type="molecule type" value="Genomic_DNA"/>
</dbReference>
<keyword evidence="3" id="KW-1185">Reference proteome</keyword>
<gene>
    <name evidence="2" type="ORF">M0R88_01860</name>
</gene>
<evidence type="ECO:0000313" key="2">
    <source>
        <dbReference type="EMBL" id="UPW00860.1"/>
    </source>
</evidence>
<evidence type="ECO:0000313" key="3">
    <source>
        <dbReference type="Proteomes" id="UP000830434"/>
    </source>
</evidence>
<dbReference type="Proteomes" id="UP000830434">
    <property type="component" value="Chromosome"/>
</dbReference>
<reference evidence="2" key="1">
    <citation type="submission" date="2022-04" db="EMBL/GenBank/DDBJ databases">
        <title>Diverse halophilic archaea isolated from saline environments.</title>
        <authorList>
            <person name="Cui H.-L."/>
        </authorList>
    </citation>
    <scope>NUCLEOTIDE SEQUENCE</scope>
    <source>
        <strain evidence="2">XZYJT40</strain>
    </source>
</reference>
<dbReference type="AlphaFoldDB" id="A0A8U0IID1"/>
<name>A0A8U0IID1_9EURY</name>
<accession>A0A8U0IID1</accession>
<dbReference type="GeneID" id="72188561"/>
<evidence type="ECO:0000256" key="1">
    <source>
        <dbReference type="SAM" id="MobiDB-lite"/>
    </source>
</evidence>
<organism evidence="2 3">
    <name type="scientific">Halorussus gelatinilyticus</name>
    <dbReference type="NCBI Taxonomy" id="2937524"/>
    <lineage>
        <taxon>Archaea</taxon>
        <taxon>Methanobacteriati</taxon>
        <taxon>Methanobacteriota</taxon>
        <taxon>Stenosarchaea group</taxon>
        <taxon>Halobacteria</taxon>
        <taxon>Halobacteriales</taxon>
        <taxon>Haladaptataceae</taxon>
        <taxon>Halorussus</taxon>
    </lineage>
</organism>